<dbReference type="EMBL" id="CP003219">
    <property type="protein sequence ID" value="AEW93675.1"/>
    <property type="molecule type" value="Genomic_DNA"/>
</dbReference>
<evidence type="ECO:0000313" key="2">
    <source>
        <dbReference type="EMBL" id="AEW93675.1"/>
    </source>
</evidence>
<dbReference type="HOGENOM" id="CLU_3104196_0_0_11"/>
<dbReference type="Proteomes" id="UP000007842">
    <property type="component" value="Chromosome"/>
</dbReference>
<evidence type="ECO:0000313" key="3">
    <source>
        <dbReference type="Proteomes" id="UP000007842"/>
    </source>
</evidence>
<feature type="region of interest" description="Disordered" evidence="1">
    <location>
        <begin position="1"/>
        <end position="36"/>
    </location>
</feature>
<dbReference type="AlphaFoldDB" id="G8WTN3"/>
<name>G8WTN3_STREN</name>
<reference evidence="3" key="1">
    <citation type="submission" date="2011-12" db="EMBL/GenBank/DDBJ databases">
        <title>Complete genome sequence of Streptomyces cattleya strain DSM 46488.</title>
        <authorList>
            <person name="Ou H.-Y."/>
            <person name="Li P."/>
            <person name="Zhao C."/>
            <person name="O'Hagan D."/>
            <person name="Deng Z."/>
        </authorList>
    </citation>
    <scope>NUCLEOTIDE SEQUENCE [LARGE SCALE GENOMIC DNA]</scope>
    <source>
        <strain evidence="3">ATCC 35852 / DSM 46488 / JCM 4925 / NBRC 14057 / NRRL 8057</strain>
    </source>
</reference>
<dbReference type="KEGG" id="scy:SCATT_13040"/>
<accession>G8WTN3</accession>
<organism evidence="2 3">
    <name type="scientific">Streptantibioticus cattleyicolor (strain ATCC 35852 / DSM 46488 / JCM 4925 / NBRC 14057 / NRRL 8057)</name>
    <name type="common">Streptomyces cattleya</name>
    <dbReference type="NCBI Taxonomy" id="1003195"/>
    <lineage>
        <taxon>Bacteria</taxon>
        <taxon>Bacillati</taxon>
        <taxon>Actinomycetota</taxon>
        <taxon>Actinomycetes</taxon>
        <taxon>Kitasatosporales</taxon>
        <taxon>Streptomycetaceae</taxon>
        <taxon>Streptantibioticus</taxon>
    </lineage>
</organism>
<dbReference type="PATRIC" id="fig|1003195.29.peg.1311"/>
<proteinExistence type="predicted"/>
<keyword evidence="3" id="KW-1185">Reference proteome</keyword>
<sequence length="51" mass="5815">MGRPWQPYPTPPVVFSGRFPRGRARARSRNDTDAGGALCVRRTGRRTMLER</sequence>
<feature type="compositionally biased region" description="Pro residues" evidence="1">
    <location>
        <begin position="1"/>
        <end position="12"/>
    </location>
</feature>
<gene>
    <name evidence="2" type="ordered locus">SCATT_13040</name>
</gene>
<evidence type="ECO:0000256" key="1">
    <source>
        <dbReference type="SAM" id="MobiDB-lite"/>
    </source>
</evidence>
<protein>
    <submittedName>
        <fullName evidence="2">Uncharacterized protein</fullName>
    </submittedName>
</protein>
<dbReference type="STRING" id="1003195.SCATT_13040"/>